<sequence length="61" mass="7091">MAATPKPVRKLIKSNENTIKKSSIFHPKKMEHIAKETGKSMKEAHKRKNKAAEQHHLKKYK</sequence>
<reference evidence="2" key="1">
    <citation type="submission" date="2020-04" db="EMBL/GenBank/DDBJ databases">
        <authorList>
            <person name="Chiriac C."/>
            <person name="Salcher M."/>
            <person name="Ghai R."/>
            <person name="Kavagutti S V."/>
        </authorList>
    </citation>
    <scope>NUCLEOTIDE SEQUENCE</scope>
</reference>
<name>A0A6J5LI44_9CAUD</name>
<dbReference type="EMBL" id="LR796277">
    <property type="protein sequence ID" value="CAB4133851.1"/>
    <property type="molecule type" value="Genomic_DNA"/>
</dbReference>
<evidence type="ECO:0000313" key="2">
    <source>
        <dbReference type="EMBL" id="CAB4133851.1"/>
    </source>
</evidence>
<evidence type="ECO:0000256" key="1">
    <source>
        <dbReference type="SAM" id="MobiDB-lite"/>
    </source>
</evidence>
<feature type="region of interest" description="Disordered" evidence="1">
    <location>
        <begin position="37"/>
        <end position="61"/>
    </location>
</feature>
<organism evidence="2">
    <name type="scientific">uncultured Caudovirales phage</name>
    <dbReference type="NCBI Taxonomy" id="2100421"/>
    <lineage>
        <taxon>Viruses</taxon>
        <taxon>Duplodnaviria</taxon>
        <taxon>Heunggongvirae</taxon>
        <taxon>Uroviricota</taxon>
        <taxon>Caudoviricetes</taxon>
        <taxon>Peduoviridae</taxon>
        <taxon>Maltschvirus</taxon>
        <taxon>Maltschvirus maltsch</taxon>
    </lineage>
</organism>
<gene>
    <name evidence="2" type="ORF">UFOVP264_42</name>
</gene>
<protein>
    <submittedName>
        <fullName evidence="2">Uncharacterized protein</fullName>
    </submittedName>
</protein>
<accession>A0A6J5LI44</accession>
<proteinExistence type="predicted"/>